<name>B9TLB4_RICCO</name>
<evidence type="ECO:0000313" key="1">
    <source>
        <dbReference type="EMBL" id="EEF23350.1"/>
    </source>
</evidence>
<dbReference type="InParanoid" id="B9TLB4"/>
<accession>B9TLB4</accession>
<dbReference type="AlphaFoldDB" id="B9TLB4"/>
<dbReference type="EMBL" id="EQ986502">
    <property type="protein sequence ID" value="EEF23350.1"/>
    <property type="molecule type" value="Genomic_DNA"/>
</dbReference>
<evidence type="ECO:0000313" key="2">
    <source>
        <dbReference type="Proteomes" id="UP000008311"/>
    </source>
</evidence>
<keyword evidence="2" id="KW-1185">Reference proteome</keyword>
<gene>
    <name evidence="1" type="ORF">RCOM_1824100</name>
</gene>
<organism evidence="1 2">
    <name type="scientific">Ricinus communis</name>
    <name type="common">Castor bean</name>
    <dbReference type="NCBI Taxonomy" id="3988"/>
    <lineage>
        <taxon>Eukaryota</taxon>
        <taxon>Viridiplantae</taxon>
        <taxon>Streptophyta</taxon>
        <taxon>Embryophyta</taxon>
        <taxon>Tracheophyta</taxon>
        <taxon>Spermatophyta</taxon>
        <taxon>Magnoliopsida</taxon>
        <taxon>eudicotyledons</taxon>
        <taxon>Gunneridae</taxon>
        <taxon>Pentapetalae</taxon>
        <taxon>rosids</taxon>
        <taxon>fabids</taxon>
        <taxon>Malpighiales</taxon>
        <taxon>Euphorbiaceae</taxon>
        <taxon>Acalyphoideae</taxon>
        <taxon>Acalypheae</taxon>
        <taxon>Ricinus</taxon>
    </lineage>
</organism>
<dbReference type="Proteomes" id="UP000008311">
    <property type="component" value="Unassembled WGS sequence"/>
</dbReference>
<reference evidence="2" key="1">
    <citation type="journal article" date="2010" name="Nat. Biotechnol.">
        <title>Draft genome sequence of the oilseed species Ricinus communis.</title>
        <authorList>
            <person name="Chan A.P."/>
            <person name="Crabtree J."/>
            <person name="Zhao Q."/>
            <person name="Lorenzi H."/>
            <person name="Orvis J."/>
            <person name="Puiu D."/>
            <person name="Melake-Berhan A."/>
            <person name="Jones K.M."/>
            <person name="Redman J."/>
            <person name="Chen G."/>
            <person name="Cahoon E.B."/>
            <person name="Gedil M."/>
            <person name="Stanke M."/>
            <person name="Haas B.J."/>
            <person name="Wortman J.R."/>
            <person name="Fraser-Liggett C.M."/>
            <person name="Ravel J."/>
            <person name="Rabinowicz P.D."/>
        </authorList>
    </citation>
    <scope>NUCLEOTIDE SEQUENCE [LARGE SCALE GENOMIC DNA]</scope>
    <source>
        <strain evidence="2">cv. Hale</strain>
    </source>
</reference>
<proteinExistence type="predicted"/>
<feature type="non-terminal residue" evidence="1">
    <location>
        <position position="136"/>
    </location>
</feature>
<protein>
    <submittedName>
        <fullName evidence="1">Uncharacterized protein</fullName>
    </submittedName>
</protein>
<sequence length="136" mass="14952">MGLGSSRHLPLQLELLHAAWIDSAQAPDQSLLSAMTDTRAFLRGETVPGWQGIADLSSPQALRTAQDAALAVEELVDSLPRREGRSQGDTAYTLIALLSLDEAQRDRVRPFVLRHFTDMSPLQRGMLMSSRDKVAL</sequence>